<evidence type="ECO:0000313" key="3">
    <source>
        <dbReference type="Proteomes" id="UP001187415"/>
    </source>
</evidence>
<accession>A0AA88ITN1</accession>
<sequence>MRNSITRLHLFRTSRTGPTGLSEAQQVKAARGRKGGEPPPLEPFTSRKRRETWCGGGGDEAPGRRATAGFPVFIIPLRRTRETPKVQR</sequence>
<organism evidence="2 3">
    <name type="scientific">Channa striata</name>
    <name type="common">Snakehead murrel</name>
    <name type="synonym">Ophicephalus striatus</name>
    <dbReference type="NCBI Taxonomy" id="64152"/>
    <lineage>
        <taxon>Eukaryota</taxon>
        <taxon>Metazoa</taxon>
        <taxon>Chordata</taxon>
        <taxon>Craniata</taxon>
        <taxon>Vertebrata</taxon>
        <taxon>Euteleostomi</taxon>
        <taxon>Actinopterygii</taxon>
        <taxon>Neopterygii</taxon>
        <taxon>Teleostei</taxon>
        <taxon>Neoteleostei</taxon>
        <taxon>Acanthomorphata</taxon>
        <taxon>Anabantaria</taxon>
        <taxon>Anabantiformes</taxon>
        <taxon>Channoidei</taxon>
        <taxon>Channidae</taxon>
        <taxon>Channa</taxon>
    </lineage>
</organism>
<dbReference type="AlphaFoldDB" id="A0AA88ITN1"/>
<name>A0AA88ITN1_CHASR</name>
<evidence type="ECO:0000256" key="1">
    <source>
        <dbReference type="SAM" id="MobiDB-lite"/>
    </source>
</evidence>
<gene>
    <name evidence="2" type="ORF">Q5P01_024400</name>
</gene>
<feature type="compositionally biased region" description="Polar residues" evidence="1">
    <location>
        <begin position="13"/>
        <end position="25"/>
    </location>
</feature>
<reference evidence="2" key="1">
    <citation type="submission" date="2023-07" db="EMBL/GenBank/DDBJ databases">
        <title>Chromosome-level Genome Assembly of Striped Snakehead (Channa striata).</title>
        <authorList>
            <person name="Liu H."/>
        </authorList>
    </citation>
    <scope>NUCLEOTIDE SEQUENCE</scope>
    <source>
        <strain evidence="2">Gz</strain>
        <tissue evidence="2">Muscle</tissue>
    </source>
</reference>
<dbReference type="EMBL" id="JAUPFM010000020">
    <property type="protein sequence ID" value="KAK2818839.1"/>
    <property type="molecule type" value="Genomic_DNA"/>
</dbReference>
<protein>
    <submittedName>
        <fullName evidence="2">Uncharacterized protein</fullName>
    </submittedName>
</protein>
<feature type="region of interest" description="Disordered" evidence="1">
    <location>
        <begin position="1"/>
        <end position="67"/>
    </location>
</feature>
<evidence type="ECO:0000313" key="2">
    <source>
        <dbReference type="EMBL" id="KAK2818839.1"/>
    </source>
</evidence>
<proteinExistence type="predicted"/>
<dbReference type="Proteomes" id="UP001187415">
    <property type="component" value="Unassembled WGS sequence"/>
</dbReference>
<keyword evidence="3" id="KW-1185">Reference proteome</keyword>
<comment type="caution">
    <text evidence="2">The sequence shown here is derived from an EMBL/GenBank/DDBJ whole genome shotgun (WGS) entry which is preliminary data.</text>
</comment>